<organism evidence="6 7">
    <name type="scientific">Cyclotella cryptica</name>
    <dbReference type="NCBI Taxonomy" id="29204"/>
    <lineage>
        <taxon>Eukaryota</taxon>
        <taxon>Sar</taxon>
        <taxon>Stramenopiles</taxon>
        <taxon>Ochrophyta</taxon>
        <taxon>Bacillariophyta</taxon>
        <taxon>Coscinodiscophyceae</taxon>
        <taxon>Thalassiosirophycidae</taxon>
        <taxon>Stephanodiscales</taxon>
        <taxon>Stephanodiscaceae</taxon>
        <taxon>Cyclotella</taxon>
    </lineage>
</organism>
<evidence type="ECO:0000256" key="3">
    <source>
        <dbReference type="ARBA" id="ARBA00022989"/>
    </source>
</evidence>
<evidence type="ECO:0000256" key="5">
    <source>
        <dbReference type="SAM" id="Phobius"/>
    </source>
</evidence>
<comment type="caution">
    <text evidence="6">The sequence shown here is derived from an EMBL/GenBank/DDBJ whole genome shotgun (WGS) entry which is preliminary data.</text>
</comment>
<name>A0ABD3PI07_9STRA</name>
<sequence length="443" mass="48860">MMVYVSKYPKGKNYFSTVWRAGPFLAALAFGSYGVPMKGEAATRVNVDPLVFQTYKASVVLLTSSLLIVVNNLMANFESTENKDPSVKTFNPWSIYDFTPWAFVSASMWVPGGTAGVYAIRRAGLAISVGLWSCVIVILSFVWGVLVFHEKQRSGVRGAMKALAVLCTGLCGIAYFSSFEAESKSERQQWDKVTKHAEKENIEVRESTPLMELADAEKENSMSLDFETYPHCGVPPHSHQTIHIDPPAFLCPDGRPKKHTIHIPEYNIGICMAVLNGVFAASIMVPLHYAPPSATQGVGYSMSFGIAAVVVVLAVWIIRWLFHSSLYLRSDRDDHMGNKGSTDIIVALSKGYKSLPSFHVREMWRSGLLSGLLYSVGNLMGIVSIQRLGNFMGYSLNQSSIIVSGLWGIFYYKEISGVLHMLGFLLSACVVFVGILLLSREHV</sequence>
<feature type="transmembrane region" description="Helical" evidence="5">
    <location>
        <begin position="160"/>
        <end position="177"/>
    </location>
</feature>
<feature type="transmembrane region" description="Helical" evidence="5">
    <location>
        <begin position="418"/>
        <end position="438"/>
    </location>
</feature>
<evidence type="ECO:0000313" key="7">
    <source>
        <dbReference type="Proteomes" id="UP001516023"/>
    </source>
</evidence>
<gene>
    <name evidence="6" type="ORF">HJC23_012156</name>
</gene>
<proteinExistence type="predicted"/>
<keyword evidence="4 5" id="KW-0472">Membrane</keyword>
<evidence type="ECO:0000313" key="6">
    <source>
        <dbReference type="EMBL" id="KAL3787730.1"/>
    </source>
</evidence>
<dbReference type="Pfam" id="PF06800">
    <property type="entry name" value="Sugar_transport"/>
    <property type="match status" value="1"/>
</dbReference>
<evidence type="ECO:0000256" key="4">
    <source>
        <dbReference type="ARBA" id="ARBA00023136"/>
    </source>
</evidence>
<dbReference type="PANTHER" id="PTHR16119">
    <property type="entry name" value="TRANSMEMBRANE PROTEIN 144"/>
    <property type="match status" value="1"/>
</dbReference>
<dbReference type="GO" id="GO:0016020">
    <property type="term" value="C:membrane"/>
    <property type="evidence" value="ECO:0007669"/>
    <property type="project" value="UniProtKB-SubCell"/>
</dbReference>
<feature type="transmembrane region" description="Helical" evidence="5">
    <location>
        <begin position="363"/>
        <end position="382"/>
    </location>
</feature>
<feature type="transmembrane region" description="Helical" evidence="5">
    <location>
        <begin position="299"/>
        <end position="322"/>
    </location>
</feature>
<comment type="subcellular location">
    <subcellularLocation>
        <location evidence="1">Membrane</location>
        <topology evidence="1">Multi-pass membrane protein</topology>
    </subcellularLocation>
</comment>
<keyword evidence="7" id="KW-1185">Reference proteome</keyword>
<feature type="transmembrane region" description="Helical" evidence="5">
    <location>
        <begin position="98"/>
        <end position="120"/>
    </location>
</feature>
<feature type="transmembrane region" description="Helical" evidence="5">
    <location>
        <begin position="266"/>
        <end position="287"/>
    </location>
</feature>
<feature type="transmembrane region" description="Helical" evidence="5">
    <location>
        <begin position="126"/>
        <end position="148"/>
    </location>
</feature>
<feature type="transmembrane region" description="Helical" evidence="5">
    <location>
        <begin position="57"/>
        <end position="77"/>
    </location>
</feature>
<dbReference type="SUPFAM" id="SSF103481">
    <property type="entry name" value="Multidrug resistance efflux transporter EmrE"/>
    <property type="match status" value="1"/>
</dbReference>
<dbReference type="AlphaFoldDB" id="A0ABD3PI07"/>
<dbReference type="PANTHER" id="PTHR16119:SF17">
    <property type="entry name" value="TRANSMEMBRANE PROTEIN 144"/>
    <property type="match status" value="1"/>
</dbReference>
<keyword evidence="2 5" id="KW-0812">Transmembrane</keyword>
<dbReference type="Proteomes" id="UP001516023">
    <property type="component" value="Unassembled WGS sequence"/>
</dbReference>
<evidence type="ECO:0008006" key="8">
    <source>
        <dbReference type="Google" id="ProtNLM"/>
    </source>
</evidence>
<evidence type="ECO:0000256" key="1">
    <source>
        <dbReference type="ARBA" id="ARBA00004141"/>
    </source>
</evidence>
<keyword evidence="3 5" id="KW-1133">Transmembrane helix</keyword>
<accession>A0ABD3PI07</accession>
<dbReference type="InterPro" id="IPR037185">
    <property type="entry name" value="EmrE-like"/>
</dbReference>
<evidence type="ECO:0000256" key="2">
    <source>
        <dbReference type="ARBA" id="ARBA00022692"/>
    </source>
</evidence>
<dbReference type="EMBL" id="JABMIG020000170">
    <property type="protein sequence ID" value="KAL3787730.1"/>
    <property type="molecule type" value="Genomic_DNA"/>
</dbReference>
<reference evidence="6 7" key="1">
    <citation type="journal article" date="2020" name="G3 (Bethesda)">
        <title>Improved Reference Genome for Cyclotella cryptica CCMP332, a Model for Cell Wall Morphogenesis, Salinity Adaptation, and Lipid Production in Diatoms (Bacillariophyta).</title>
        <authorList>
            <person name="Roberts W.R."/>
            <person name="Downey K.M."/>
            <person name="Ruck E.C."/>
            <person name="Traller J.C."/>
            <person name="Alverson A.J."/>
        </authorList>
    </citation>
    <scope>NUCLEOTIDE SEQUENCE [LARGE SCALE GENOMIC DNA]</scope>
    <source>
        <strain evidence="6 7">CCMP332</strain>
    </source>
</reference>
<dbReference type="InterPro" id="IPR010651">
    <property type="entry name" value="Sugar_transport"/>
</dbReference>
<protein>
    <recommendedName>
        <fullName evidence="8">EamA domain-containing protein</fullName>
    </recommendedName>
</protein>